<keyword evidence="4" id="KW-1185">Reference proteome</keyword>
<dbReference type="AlphaFoldDB" id="A0A7J0E894"/>
<proteinExistence type="predicted"/>
<keyword evidence="2" id="KW-0472">Membrane</keyword>
<evidence type="ECO:0000313" key="3">
    <source>
        <dbReference type="EMBL" id="GFY82620.1"/>
    </source>
</evidence>
<feature type="transmembrane region" description="Helical" evidence="2">
    <location>
        <begin position="63"/>
        <end position="84"/>
    </location>
</feature>
<feature type="coiled-coil region" evidence="1">
    <location>
        <begin position="126"/>
        <end position="153"/>
    </location>
</feature>
<organism evidence="3 4">
    <name type="scientific">Actinidia rufa</name>
    <dbReference type="NCBI Taxonomy" id="165716"/>
    <lineage>
        <taxon>Eukaryota</taxon>
        <taxon>Viridiplantae</taxon>
        <taxon>Streptophyta</taxon>
        <taxon>Embryophyta</taxon>
        <taxon>Tracheophyta</taxon>
        <taxon>Spermatophyta</taxon>
        <taxon>Magnoliopsida</taxon>
        <taxon>eudicotyledons</taxon>
        <taxon>Gunneridae</taxon>
        <taxon>Pentapetalae</taxon>
        <taxon>asterids</taxon>
        <taxon>Ericales</taxon>
        <taxon>Actinidiaceae</taxon>
        <taxon>Actinidia</taxon>
    </lineage>
</organism>
<protein>
    <submittedName>
        <fullName evidence="3">Uncharacterized protein</fullName>
    </submittedName>
</protein>
<comment type="caution">
    <text evidence="3">The sequence shown here is derived from an EMBL/GenBank/DDBJ whole genome shotgun (WGS) entry which is preliminary data.</text>
</comment>
<reference evidence="3 4" key="1">
    <citation type="submission" date="2019-07" db="EMBL/GenBank/DDBJ databases">
        <title>De Novo Assembly of kiwifruit Actinidia rufa.</title>
        <authorList>
            <person name="Sugita-Konishi S."/>
            <person name="Sato K."/>
            <person name="Mori E."/>
            <person name="Abe Y."/>
            <person name="Kisaki G."/>
            <person name="Hamano K."/>
            <person name="Suezawa K."/>
            <person name="Otani M."/>
            <person name="Fukuda T."/>
            <person name="Manabe T."/>
            <person name="Gomi K."/>
            <person name="Tabuchi M."/>
            <person name="Akimitsu K."/>
            <person name="Kataoka I."/>
        </authorList>
    </citation>
    <scope>NUCLEOTIDE SEQUENCE [LARGE SCALE GENOMIC DNA]</scope>
    <source>
        <strain evidence="4">cv. Fuchu</strain>
    </source>
</reference>
<name>A0A7J0E894_9ERIC</name>
<keyword evidence="2" id="KW-1133">Transmembrane helix</keyword>
<gene>
    <name evidence="3" type="ORF">Acr_02g0008600</name>
</gene>
<evidence type="ECO:0000256" key="2">
    <source>
        <dbReference type="SAM" id="Phobius"/>
    </source>
</evidence>
<dbReference type="Proteomes" id="UP000585474">
    <property type="component" value="Unassembled WGS sequence"/>
</dbReference>
<sequence length="221" mass="24422">MPKIYCCRPTIALLPMTTTLAPTIAFLLQTCRDPLPIPLVASSLGLSSSLGELEKSKEVKRGYLQVLVLLEAFTLVLVAGVLVVNSSSEVVSDLSFPPQSSSHATCAEPLEGYGQQDRICKHSSKLKKAQKKAQMYESDLKKMKDALAAETNKWEANDNLTARLQPTKDYYTRLGAELRPGIFQEASLEVEYLNPPEPYSPILLLDFNEEEYANHPAEYGA</sequence>
<evidence type="ECO:0000313" key="4">
    <source>
        <dbReference type="Proteomes" id="UP000585474"/>
    </source>
</evidence>
<keyword evidence="2" id="KW-0812">Transmembrane</keyword>
<evidence type="ECO:0000256" key="1">
    <source>
        <dbReference type="SAM" id="Coils"/>
    </source>
</evidence>
<keyword evidence="1" id="KW-0175">Coiled coil</keyword>
<accession>A0A7J0E894</accession>
<dbReference type="EMBL" id="BJWL01000002">
    <property type="protein sequence ID" value="GFY82620.1"/>
    <property type="molecule type" value="Genomic_DNA"/>
</dbReference>